<gene>
    <name evidence="1" type="ORF">AQPE_4179</name>
</gene>
<dbReference type="Gene3D" id="3.40.50.10320">
    <property type="entry name" value="LmbE-like"/>
    <property type="match status" value="1"/>
</dbReference>
<evidence type="ECO:0008006" key="3">
    <source>
        <dbReference type="Google" id="ProtNLM"/>
    </source>
</evidence>
<sequence length="226" mass="25202">MGNSASTSIEKKMKIVVVGAHPDDPETICGGLMAMYSGLGHEVVSVYLTRGEAGIEGKTHEESAKIRTAEALTACAILKVRPEFIGQIDGNCEITSERYAPLLDLFKKEKPDIVLTHWPIDSHRDHRICSILVYDAWLNTGRKSALYYCEAMSGVQSQNFAPTDYVDITGVVEQKHKACFAHVSQEIEQTYSEHHGKMEKFRGMEFGCDYAEAFVRHVKSPGIYLK</sequence>
<dbReference type="InterPro" id="IPR003737">
    <property type="entry name" value="GlcNAc_PI_deacetylase-related"/>
</dbReference>
<proteinExistence type="predicted"/>
<dbReference type="SUPFAM" id="SSF102588">
    <property type="entry name" value="LmbE-like"/>
    <property type="match status" value="1"/>
</dbReference>
<protein>
    <recommendedName>
        <fullName evidence="3">LmbE-related protein</fullName>
    </recommendedName>
</protein>
<evidence type="ECO:0000313" key="2">
    <source>
        <dbReference type="Proteomes" id="UP001193389"/>
    </source>
</evidence>
<accession>A0A5K7SEI7</accession>
<dbReference type="PANTHER" id="PTHR12993">
    <property type="entry name" value="N-ACETYLGLUCOSAMINYL-PHOSPHATIDYLINOSITOL DE-N-ACETYLASE-RELATED"/>
    <property type="match status" value="1"/>
</dbReference>
<dbReference type="PANTHER" id="PTHR12993:SF11">
    <property type="entry name" value="N-ACETYLGLUCOSAMINYL-PHOSPHATIDYLINOSITOL DE-N-ACETYLASE"/>
    <property type="match status" value="1"/>
</dbReference>
<dbReference type="AlphaFoldDB" id="A0A5K7SEI7"/>
<dbReference type="Proteomes" id="UP001193389">
    <property type="component" value="Chromosome"/>
</dbReference>
<dbReference type="Pfam" id="PF02585">
    <property type="entry name" value="PIG-L"/>
    <property type="match status" value="1"/>
</dbReference>
<dbReference type="KEGG" id="anf:AQPE_4179"/>
<name>A0A5K7SEI7_9BACT</name>
<organism evidence="1 2">
    <name type="scientific">Aquipluma nitroreducens</name>
    <dbReference type="NCBI Taxonomy" id="2010828"/>
    <lineage>
        <taxon>Bacteria</taxon>
        <taxon>Pseudomonadati</taxon>
        <taxon>Bacteroidota</taxon>
        <taxon>Bacteroidia</taxon>
        <taxon>Marinilabiliales</taxon>
        <taxon>Prolixibacteraceae</taxon>
        <taxon>Aquipluma</taxon>
    </lineage>
</organism>
<evidence type="ECO:0000313" key="1">
    <source>
        <dbReference type="EMBL" id="BBE19988.1"/>
    </source>
</evidence>
<dbReference type="InterPro" id="IPR024078">
    <property type="entry name" value="LmbE-like_dom_sf"/>
</dbReference>
<keyword evidence="2" id="KW-1185">Reference proteome</keyword>
<dbReference type="EMBL" id="AP018694">
    <property type="protein sequence ID" value="BBE19988.1"/>
    <property type="molecule type" value="Genomic_DNA"/>
</dbReference>
<reference evidence="1" key="1">
    <citation type="journal article" date="2020" name="Int. J. Syst. Evol. Microbiol.">
        <title>Aquipluma nitroreducens gen. nov. sp. nov., a novel facultatively anaerobic bacterium isolated from a freshwater lake.</title>
        <authorList>
            <person name="Watanabe M."/>
            <person name="Kojima H."/>
            <person name="Fukui M."/>
        </authorList>
    </citation>
    <scope>NUCLEOTIDE SEQUENCE</scope>
    <source>
        <strain evidence="1">MeG22</strain>
    </source>
</reference>
<dbReference type="GO" id="GO:0016811">
    <property type="term" value="F:hydrolase activity, acting on carbon-nitrogen (but not peptide) bonds, in linear amides"/>
    <property type="evidence" value="ECO:0007669"/>
    <property type="project" value="TreeGrafter"/>
</dbReference>